<dbReference type="EMBL" id="PKHE01000009">
    <property type="protein sequence ID" value="PKY89098.1"/>
    <property type="molecule type" value="Genomic_DNA"/>
</dbReference>
<evidence type="ECO:0000313" key="9">
    <source>
        <dbReference type="Proteomes" id="UP000234384"/>
    </source>
</evidence>
<dbReference type="Pfam" id="PF12821">
    <property type="entry name" value="ThrE_2"/>
    <property type="match status" value="1"/>
</dbReference>
<feature type="domain" description="Threonine/Serine exporter ThrE" evidence="7">
    <location>
        <begin position="7"/>
        <end position="133"/>
    </location>
</feature>
<keyword evidence="4 6" id="KW-0472">Membrane</keyword>
<dbReference type="Proteomes" id="UP000234384">
    <property type="component" value="Unassembled WGS sequence"/>
</dbReference>
<evidence type="ECO:0000259" key="7">
    <source>
        <dbReference type="Pfam" id="PF12821"/>
    </source>
</evidence>
<keyword evidence="3 6" id="KW-1133">Transmembrane helix</keyword>
<dbReference type="OrthoDB" id="9810047at2"/>
<comment type="similarity">
    <text evidence="5">Belongs to the ThrE exporter (TC 2.A.79) family.</text>
</comment>
<evidence type="ECO:0000256" key="5">
    <source>
        <dbReference type="ARBA" id="ARBA00034125"/>
    </source>
</evidence>
<gene>
    <name evidence="8" type="ORF">CYJ57_04460</name>
</gene>
<reference evidence="8 9" key="1">
    <citation type="submission" date="2017-12" db="EMBL/GenBank/DDBJ databases">
        <title>Phylogenetic diversity of female urinary microbiome.</title>
        <authorList>
            <person name="Thomas-White K."/>
            <person name="Wolfe A.J."/>
        </authorList>
    </citation>
    <scope>NUCLEOTIDE SEQUENCE [LARGE SCALE GENOMIC DNA]</scope>
    <source>
        <strain evidence="8 9">UMB0898</strain>
    </source>
</reference>
<evidence type="ECO:0000313" key="8">
    <source>
        <dbReference type="EMBL" id="PKY89098.1"/>
    </source>
</evidence>
<evidence type="ECO:0000256" key="2">
    <source>
        <dbReference type="ARBA" id="ARBA00022692"/>
    </source>
</evidence>
<evidence type="ECO:0000256" key="1">
    <source>
        <dbReference type="ARBA" id="ARBA00004141"/>
    </source>
</evidence>
<evidence type="ECO:0000256" key="4">
    <source>
        <dbReference type="ARBA" id="ARBA00023136"/>
    </source>
</evidence>
<dbReference type="InterPro" id="IPR024528">
    <property type="entry name" value="ThrE_2"/>
</dbReference>
<dbReference type="AlphaFoldDB" id="A0A2I1K0B9"/>
<evidence type="ECO:0000256" key="3">
    <source>
        <dbReference type="ARBA" id="ARBA00022989"/>
    </source>
</evidence>
<accession>A0A2I1K0B9</accession>
<keyword evidence="2 6" id="KW-0812">Transmembrane</keyword>
<organism evidence="8 9">
    <name type="scientific">Falseniella ignava</name>
    <dbReference type="NCBI Taxonomy" id="137730"/>
    <lineage>
        <taxon>Bacteria</taxon>
        <taxon>Bacillati</taxon>
        <taxon>Bacillota</taxon>
        <taxon>Bacilli</taxon>
        <taxon>Lactobacillales</taxon>
        <taxon>Aerococcaceae</taxon>
        <taxon>Falseniella</taxon>
    </lineage>
</organism>
<name>A0A2I1K0B9_9LACT</name>
<dbReference type="RefSeq" id="WP_101954240.1">
    <property type="nucleotide sequence ID" value="NZ_PKHE01000009.1"/>
</dbReference>
<proteinExistence type="inferred from homology"/>
<protein>
    <submittedName>
        <fullName evidence="8">Threonine/serine exporter</fullName>
    </submittedName>
</protein>
<evidence type="ECO:0000256" key="6">
    <source>
        <dbReference type="SAM" id="Phobius"/>
    </source>
</evidence>
<feature type="transmembrane region" description="Helical" evidence="6">
    <location>
        <begin position="76"/>
        <end position="92"/>
    </location>
</feature>
<feature type="transmembrane region" description="Helical" evidence="6">
    <location>
        <begin position="27"/>
        <end position="46"/>
    </location>
</feature>
<comment type="subcellular location">
    <subcellularLocation>
        <location evidence="1">Membrane</location>
        <topology evidence="1">Multi-pass membrane protein</topology>
    </subcellularLocation>
</comment>
<feature type="transmembrane region" description="Helical" evidence="6">
    <location>
        <begin position="53"/>
        <end position="70"/>
    </location>
</feature>
<comment type="caution">
    <text evidence="8">The sequence shown here is derived from an EMBL/GenBank/DDBJ whole genome shotgun (WGS) entry which is preliminary data.</text>
</comment>
<dbReference type="GO" id="GO:0016020">
    <property type="term" value="C:membrane"/>
    <property type="evidence" value="ECO:0007669"/>
    <property type="project" value="UniProtKB-SubCell"/>
</dbReference>
<sequence>MIAVFTQLIGALCASMAAGVTFEIPRIFIFRASIIGALSYMVFLYAQGRYGSYPAYLIACIFFTVAAHIFARKYKAPVTIFLIPSFFLYVPGTSMYRMALSFIQLDYVQSQHYLIDTLSIAGIIAVGVFFVDSMVEIIVKIINHRHRIIANK</sequence>
<feature type="transmembrane region" description="Helical" evidence="6">
    <location>
        <begin position="113"/>
        <end position="131"/>
    </location>
</feature>